<dbReference type="Proteomes" id="UP000018720">
    <property type="component" value="Unassembled WGS sequence"/>
</dbReference>
<feature type="region of interest" description="Disordered" evidence="1">
    <location>
        <begin position="82"/>
        <end position="129"/>
    </location>
</feature>
<sequence>MFKDAIERLKSRNSKRISDKNKTISKSEPQGGSPDLPALAGEVTELLDSGTVSPETEKVKDWAVSKGISEVDAQDFAEEVISAYFETPSEDQKSDTSVTKSELGTEDEDKDKEKKEKKNPEEEDEEKEKEIEKAGFQFLQKIENLVLALKSDISVLAESLEFVMDQVDKQSSLSREIQRLKSQLGDIANKPASSKTPVTQANPIQVAKTEGLIPFNEREKYGKLILKGIEAGTCQIEDINFFETTGRLSERALAFANEANGVQK</sequence>
<evidence type="ECO:0000256" key="1">
    <source>
        <dbReference type="SAM" id="MobiDB-lite"/>
    </source>
</evidence>
<feature type="compositionally biased region" description="Basic and acidic residues" evidence="1">
    <location>
        <begin position="1"/>
        <end position="22"/>
    </location>
</feature>
<comment type="caution">
    <text evidence="2">The sequence shown here is derived from an EMBL/GenBank/DDBJ whole genome shotgun (WGS) entry which is preliminary data.</text>
</comment>
<gene>
    <name evidence="2" type="ORF">LEP1GSC178_0097</name>
</gene>
<dbReference type="EMBL" id="AHOM02000005">
    <property type="protein sequence ID" value="EJZ42311.1"/>
    <property type="molecule type" value="Genomic_DNA"/>
</dbReference>
<proteinExistence type="predicted"/>
<evidence type="ECO:0008006" key="4">
    <source>
        <dbReference type="Google" id="ProtNLM"/>
    </source>
</evidence>
<protein>
    <recommendedName>
        <fullName evidence="4">Phosphoprotein</fullName>
    </recommendedName>
</protein>
<feature type="compositionally biased region" description="Basic and acidic residues" evidence="1">
    <location>
        <begin position="111"/>
        <end position="120"/>
    </location>
</feature>
<reference evidence="2 3" key="1">
    <citation type="submission" date="2012-08" db="EMBL/GenBank/DDBJ databases">
        <authorList>
            <person name="Harkins D.M."/>
            <person name="Durkin A.S."/>
            <person name="Selengut J.D."/>
            <person name="Sanka R."/>
            <person name="DePew J."/>
            <person name="Purushe J."/>
            <person name="Matthias M.A."/>
            <person name="Vinetz J.M."/>
            <person name="Sutton G.G."/>
            <person name="Nelson W.C."/>
            <person name="Fouts D.E."/>
        </authorList>
    </citation>
    <scope>NUCLEOTIDE SEQUENCE [LARGE SCALE GENOMIC DNA]</scope>
    <source>
        <strain evidence="2 3">MMD4847</strain>
    </source>
</reference>
<feature type="region of interest" description="Disordered" evidence="1">
    <location>
        <begin position="1"/>
        <end position="39"/>
    </location>
</feature>
<name>A0ABN0H983_9LEPT</name>
<organism evidence="2 3">
    <name type="scientific">Leptospira licerasiae str. MMD4847</name>
    <dbReference type="NCBI Taxonomy" id="1049971"/>
    <lineage>
        <taxon>Bacteria</taxon>
        <taxon>Pseudomonadati</taxon>
        <taxon>Spirochaetota</taxon>
        <taxon>Spirochaetia</taxon>
        <taxon>Leptospirales</taxon>
        <taxon>Leptospiraceae</taxon>
        <taxon>Leptospira</taxon>
    </lineage>
</organism>
<keyword evidence="3" id="KW-1185">Reference proteome</keyword>
<dbReference type="RefSeq" id="WP_008591871.1">
    <property type="nucleotide sequence ID" value="NZ_AHOM02000005.1"/>
</dbReference>
<accession>A0ABN0H983</accession>
<evidence type="ECO:0000313" key="3">
    <source>
        <dbReference type="Proteomes" id="UP000018720"/>
    </source>
</evidence>
<evidence type="ECO:0000313" key="2">
    <source>
        <dbReference type="EMBL" id="EJZ42311.1"/>
    </source>
</evidence>